<feature type="region of interest" description="Disordered" evidence="2">
    <location>
        <begin position="1"/>
        <end position="23"/>
    </location>
</feature>
<organism evidence="3 4">
    <name type="scientific">Actinopolyspora mortivallis</name>
    <dbReference type="NCBI Taxonomy" id="33906"/>
    <lineage>
        <taxon>Bacteria</taxon>
        <taxon>Bacillati</taxon>
        <taxon>Actinomycetota</taxon>
        <taxon>Actinomycetes</taxon>
        <taxon>Actinopolysporales</taxon>
        <taxon>Actinopolysporaceae</taxon>
        <taxon>Actinopolyspora</taxon>
    </lineage>
</organism>
<accession>A0A2T0GVX2</accession>
<dbReference type="PANTHER" id="PTHR34297">
    <property type="entry name" value="HYPOTHETICAL CYTOSOLIC PROTEIN-RELATED"/>
    <property type="match status" value="1"/>
</dbReference>
<evidence type="ECO:0000313" key="3">
    <source>
        <dbReference type="EMBL" id="PRW63252.1"/>
    </source>
</evidence>
<keyword evidence="4" id="KW-1185">Reference proteome</keyword>
<dbReference type="EMBL" id="PVSR01000017">
    <property type="protein sequence ID" value="PRW63252.1"/>
    <property type="molecule type" value="Genomic_DNA"/>
</dbReference>
<dbReference type="InParanoid" id="A0A2T0GVX2"/>
<dbReference type="RefSeq" id="WP_106113903.1">
    <property type="nucleotide sequence ID" value="NZ_PVSR01000017.1"/>
</dbReference>
<dbReference type="STRING" id="1050202.GCA_000384035_02774"/>
<comment type="caution">
    <text evidence="3">The sequence shown here is derived from an EMBL/GenBank/DDBJ whole genome shotgun (WGS) entry which is preliminary data.</text>
</comment>
<dbReference type="AlphaFoldDB" id="A0A2T0GVX2"/>
<evidence type="ECO:0000256" key="2">
    <source>
        <dbReference type="SAM" id="MobiDB-lite"/>
    </source>
</evidence>
<protein>
    <submittedName>
        <fullName evidence="3">Asp23/Gls24 family envelope stress response protein</fullName>
    </submittedName>
</protein>
<dbReference type="Proteomes" id="UP000239352">
    <property type="component" value="Unassembled WGS sequence"/>
</dbReference>
<dbReference type="PANTHER" id="PTHR34297:SF3">
    <property type="entry name" value="ALKALINE SHOCK PROTEIN 23"/>
    <property type="match status" value="1"/>
</dbReference>
<name>A0A2T0GVX2_ACTMO</name>
<dbReference type="Pfam" id="PF03780">
    <property type="entry name" value="Asp23"/>
    <property type="match status" value="1"/>
</dbReference>
<reference evidence="3 4" key="1">
    <citation type="submission" date="2018-03" db="EMBL/GenBank/DDBJ databases">
        <title>Actinopolyspora mortivallis from Sahara, screening for active biomolecules.</title>
        <authorList>
            <person name="Selama O."/>
            <person name="Wellington E.M.H."/>
            <person name="Hacene H."/>
        </authorList>
    </citation>
    <scope>NUCLEOTIDE SEQUENCE [LARGE SCALE GENOMIC DNA]</scope>
    <source>
        <strain evidence="3 4">M5A</strain>
    </source>
</reference>
<dbReference type="InterPro" id="IPR005531">
    <property type="entry name" value="Asp23"/>
</dbReference>
<proteinExistence type="inferred from homology"/>
<gene>
    <name evidence="3" type="ORF">CEP50_11255</name>
</gene>
<evidence type="ECO:0000313" key="4">
    <source>
        <dbReference type="Proteomes" id="UP000239352"/>
    </source>
</evidence>
<comment type="similarity">
    <text evidence="1">Belongs to the asp23 family.</text>
</comment>
<sequence length="144" mass="14906">MTQNEHTPAHEGPEDGSGGRTSIAPPVVQKIAANATREIPGVHALGGGASRAFGALRERVPGGGTSSTSGVQVEVGQRQAAVDLDLVVDYGVAIVDLTRAVRRNVIDTVERMTGLEVIEVNIAVGDVHLPSPEEESGHGTARVE</sequence>
<evidence type="ECO:0000256" key="1">
    <source>
        <dbReference type="ARBA" id="ARBA00005721"/>
    </source>
</evidence>